<dbReference type="RefSeq" id="WP_146849694.1">
    <property type="nucleotide sequence ID" value="NZ_BKAG01000007.1"/>
</dbReference>
<organism evidence="3 4">
    <name type="scientific">Brevifollis gellanilyticus</name>
    <dbReference type="NCBI Taxonomy" id="748831"/>
    <lineage>
        <taxon>Bacteria</taxon>
        <taxon>Pseudomonadati</taxon>
        <taxon>Verrucomicrobiota</taxon>
        <taxon>Verrucomicrobiia</taxon>
        <taxon>Verrucomicrobiales</taxon>
        <taxon>Verrucomicrobiaceae</taxon>
    </lineage>
</organism>
<keyword evidence="1" id="KW-1133">Transmembrane helix</keyword>
<dbReference type="AlphaFoldDB" id="A0A512M6Y2"/>
<evidence type="ECO:0000256" key="1">
    <source>
        <dbReference type="SAM" id="Phobius"/>
    </source>
</evidence>
<keyword evidence="1" id="KW-0812">Transmembrane</keyword>
<comment type="caution">
    <text evidence="3">The sequence shown here is derived from an EMBL/GenBank/DDBJ whole genome shotgun (WGS) entry which is preliminary data.</text>
</comment>
<feature type="transmembrane region" description="Helical" evidence="1">
    <location>
        <begin position="218"/>
        <end position="240"/>
    </location>
</feature>
<dbReference type="Proteomes" id="UP000321577">
    <property type="component" value="Unassembled WGS sequence"/>
</dbReference>
<evidence type="ECO:0000313" key="4">
    <source>
        <dbReference type="Proteomes" id="UP000321577"/>
    </source>
</evidence>
<reference evidence="3 4" key="1">
    <citation type="submission" date="2019-07" db="EMBL/GenBank/DDBJ databases">
        <title>Whole genome shotgun sequence of Brevifollis gellanilyticus NBRC 108608.</title>
        <authorList>
            <person name="Hosoyama A."/>
            <person name="Uohara A."/>
            <person name="Ohji S."/>
            <person name="Ichikawa N."/>
        </authorList>
    </citation>
    <scope>NUCLEOTIDE SEQUENCE [LARGE SCALE GENOMIC DNA]</scope>
    <source>
        <strain evidence="3 4">NBRC 108608</strain>
    </source>
</reference>
<accession>A0A512M6Y2</accession>
<dbReference type="InterPro" id="IPR057169">
    <property type="entry name" value="DUF7847"/>
</dbReference>
<protein>
    <recommendedName>
        <fullName evidence="2">DUF7847 domain-containing protein</fullName>
    </recommendedName>
</protein>
<feature type="transmembrane region" description="Helical" evidence="1">
    <location>
        <begin position="180"/>
        <end position="198"/>
    </location>
</feature>
<evidence type="ECO:0000313" key="3">
    <source>
        <dbReference type="EMBL" id="GEP42091.1"/>
    </source>
</evidence>
<sequence>MNESLNPYAPPDSEILTPPESPLGTWSTFCKACVLYVRHFPAIAVIVLVVSIPMELACNYATTFELDWNQLILQATLISEVSDHLVGIIPMAGVIFFTLNRMSGRPASPGASLMAALRSWPKMFWTNQLSTLILIPAGLLLVVPFLVLYPYLILMEVLVMAEGLSGTEALKRSMALTRRCFWPVFRIGFLSMGIQLAISQMLSELQLSVPEFDHWLGTAFECVLETLAGAFELVILCCIYQARTTPAVRELGETDIWKDPPSADVRISAPL</sequence>
<keyword evidence="4" id="KW-1185">Reference proteome</keyword>
<proteinExistence type="predicted"/>
<name>A0A512M6Y2_9BACT</name>
<feature type="transmembrane region" description="Helical" evidence="1">
    <location>
        <begin position="81"/>
        <end position="99"/>
    </location>
</feature>
<evidence type="ECO:0000259" key="2">
    <source>
        <dbReference type="Pfam" id="PF25231"/>
    </source>
</evidence>
<gene>
    <name evidence="3" type="ORF">BGE01nite_13820</name>
</gene>
<dbReference type="EMBL" id="BKAG01000007">
    <property type="protein sequence ID" value="GEP42091.1"/>
    <property type="molecule type" value="Genomic_DNA"/>
</dbReference>
<feature type="transmembrane region" description="Helical" evidence="1">
    <location>
        <begin position="42"/>
        <end position="61"/>
    </location>
</feature>
<keyword evidence="1" id="KW-0472">Membrane</keyword>
<dbReference type="Pfam" id="PF25231">
    <property type="entry name" value="DUF7847"/>
    <property type="match status" value="1"/>
</dbReference>
<feature type="transmembrane region" description="Helical" evidence="1">
    <location>
        <begin position="133"/>
        <end position="159"/>
    </location>
</feature>
<feature type="domain" description="DUF7847" evidence="2">
    <location>
        <begin position="126"/>
        <end position="241"/>
    </location>
</feature>